<protein>
    <submittedName>
        <fullName evidence="1">Uncharacterized protein</fullName>
    </submittedName>
</protein>
<keyword evidence="2" id="KW-1185">Reference proteome</keyword>
<reference evidence="1" key="1">
    <citation type="submission" date="2022-10" db="EMBL/GenBank/DDBJ databases">
        <title>Genome Sequence of Xylaria curta.</title>
        <authorList>
            <person name="Buettner E."/>
        </authorList>
    </citation>
    <scope>NUCLEOTIDE SEQUENCE</scope>
    <source>
        <strain evidence="1">Babe10</strain>
    </source>
</reference>
<evidence type="ECO:0000313" key="1">
    <source>
        <dbReference type="EMBL" id="KAJ2989304.1"/>
    </source>
</evidence>
<accession>A0ACC1PAH0</accession>
<sequence>MPRESTNSNAGEGSKRSERNKLHKEKKEKKEKDDKDDKKKGPPKKLQKKVKRSVAREALRPLDQPGGFELPLAHEFGLRIGILDMIVASGIFGTHVARRMHYAP</sequence>
<gene>
    <name evidence="1" type="ORF">NUW58_g3535</name>
</gene>
<dbReference type="Proteomes" id="UP001143856">
    <property type="component" value="Unassembled WGS sequence"/>
</dbReference>
<organism evidence="1 2">
    <name type="scientific">Xylaria curta</name>
    <dbReference type="NCBI Taxonomy" id="42375"/>
    <lineage>
        <taxon>Eukaryota</taxon>
        <taxon>Fungi</taxon>
        <taxon>Dikarya</taxon>
        <taxon>Ascomycota</taxon>
        <taxon>Pezizomycotina</taxon>
        <taxon>Sordariomycetes</taxon>
        <taxon>Xylariomycetidae</taxon>
        <taxon>Xylariales</taxon>
        <taxon>Xylariaceae</taxon>
        <taxon>Xylaria</taxon>
    </lineage>
</organism>
<dbReference type="EMBL" id="JAPDGR010000543">
    <property type="protein sequence ID" value="KAJ2989304.1"/>
    <property type="molecule type" value="Genomic_DNA"/>
</dbReference>
<comment type="caution">
    <text evidence="1">The sequence shown here is derived from an EMBL/GenBank/DDBJ whole genome shotgun (WGS) entry which is preliminary data.</text>
</comment>
<evidence type="ECO:0000313" key="2">
    <source>
        <dbReference type="Proteomes" id="UP001143856"/>
    </source>
</evidence>
<name>A0ACC1PAH0_9PEZI</name>
<proteinExistence type="predicted"/>